<sequence length="120" mass="12764">MRGSKLCFSIDILSRSSCQSVGLRQGNSSDSRVPRCLCLTSPIINKTPVPSSTVMEPPSIIPTRGPLGAARRPLSSALPEMPQCSEDLSTTLTGIGNQSPARCLALWVNSPQSSCYQQAD</sequence>
<reference evidence="2 3" key="1">
    <citation type="journal article" date="2023" name="Mol. Biol. Evol.">
        <title>Genomics of Secondarily Temperate Adaptation in the Only Non-Antarctic Icefish.</title>
        <authorList>
            <person name="Rivera-Colon A.G."/>
            <person name="Rayamajhi N."/>
            <person name="Minhas B.F."/>
            <person name="Madrigal G."/>
            <person name="Bilyk K.T."/>
            <person name="Yoon V."/>
            <person name="Hune M."/>
            <person name="Gregory S."/>
            <person name="Cheng C.H.C."/>
            <person name="Catchen J.M."/>
        </authorList>
    </citation>
    <scope>NUCLEOTIDE SEQUENCE [LARGE SCALE GENOMIC DNA]</scope>
    <source>
        <tissue evidence="2">White muscle</tissue>
    </source>
</reference>
<dbReference type="EMBL" id="JAURVH010001515">
    <property type="protein sequence ID" value="KAK5931770.1"/>
    <property type="molecule type" value="Genomic_DNA"/>
</dbReference>
<keyword evidence="3" id="KW-1185">Reference proteome</keyword>
<dbReference type="Proteomes" id="UP001331515">
    <property type="component" value="Unassembled WGS sequence"/>
</dbReference>
<gene>
    <name evidence="2" type="ORF">CgunFtcFv8_003539</name>
</gene>
<feature type="region of interest" description="Disordered" evidence="1">
    <location>
        <begin position="49"/>
        <end position="80"/>
    </location>
</feature>
<protein>
    <submittedName>
        <fullName evidence="2">Uncharacterized protein</fullName>
    </submittedName>
</protein>
<accession>A0AAN8E540</accession>
<evidence type="ECO:0000313" key="3">
    <source>
        <dbReference type="Proteomes" id="UP001331515"/>
    </source>
</evidence>
<proteinExistence type="predicted"/>
<evidence type="ECO:0000313" key="2">
    <source>
        <dbReference type="EMBL" id="KAK5931770.1"/>
    </source>
</evidence>
<evidence type="ECO:0000256" key="1">
    <source>
        <dbReference type="SAM" id="MobiDB-lite"/>
    </source>
</evidence>
<name>A0AAN8E540_CHAGU</name>
<comment type="caution">
    <text evidence="2">The sequence shown here is derived from an EMBL/GenBank/DDBJ whole genome shotgun (WGS) entry which is preliminary data.</text>
</comment>
<dbReference type="AlphaFoldDB" id="A0AAN8E540"/>
<organism evidence="2 3">
    <name type="scientific">Champsocephalus gunnari</name>
    <name type="common">Mackerel icefish</name>
    <dbReference type="NCBI Taxonomy" id="52237"/>
    <lineage>
        <taxon>Eukaryota</taxon>
        <taxon>Metazoa</taxon>
        <taxon>Chordata</taxon>
        <taxon>Craniata</taxon>
        <taxon>Vertebrata</taxon>
        <taxon>Euteleostomi</taxon>
        <taxon>Actinopterygii</taxon>
        <taxon>Neopterygii</taxon>
        <taxon>Teleostei</taxon>
        <taxon>Neoteleostei</taxon>
        <taxon>Acanthomorphata</taxon>
        <taxon>Eupercaria</taxon>
        <taxon>Perciformes</taxon>
        <taxon>Notothenioidei</taxon>
        <taxon>Channichthyidae</taxon>
        <taxon>Champsocephalus</taxon>
    </lineage>
</organism>